<dbReference type="InterPro" id="IPR026113">
    <property type="entry name" value="METTL2/6/8-like"/>
</dbReference>
<dbReference type="Proteomes" id="UP001497600">
    <property type="component" value="Chromosome G"/>
</dbReference>
<evidence type="ECO:0000256" key="2">
    <source>
        <dbReference type="ARBA" id="ARBA00022603"/>
    </source>
</evidence>
<organism evidence="7 8">
    <name type="scientific">[Candida] anglica</name>
    <dbReference type="NCBI Taxonomy" id="148631"/>
    <lineage>
        <taxon>Eukaryota</taxon>
        <taxon>Fungi</taxon>
        <taxon>Dikarya</taxon>
        <taxon>Ascomycota</taxon>
        <taxon>Saccharomycotina</taxon>
        <taxon>Pichiomycetes</taxon>
        <taxon>Debaryomycetaceae</taxon>
        <taxon>Kurtzmaniella</taxon>
    </lineage>
</organism>
<dbReference type="PANTHER" id="PTHR22809">
    <property type="entry name" value="METHYLTRANSFERASE-RELATED"/>
    <property type="match status" value="1"/>
</dbReference>
<evidence type="ECO:0000256" key="3">
    <source>
        <dbReference type="ARBA" id="ARBA00022679"/>
    </source>
</evidence>
<comment type="similarity">
    <text evidence="1 4">Belongs to the methyltransferase superfamily. METL family.</text>
</comment>
<keyword evidence="3 4" id="KW-0808">Transferase</keyword>
<gene>
    <name evidence="7" type="ORF">CAAN4_G18932</name>
</gene>
<dbReference type="InterPro" id="IPR013217">
    <property type="entry name" value="Methyltransf_12"/>
</dbReference>
<evidence type="ECO:0000256" key="1">
    <source>
        <dbReference type="ARBA" id="ARBA00009725"/>
    </source>
</evidence>
<dbReference type="PANTHER" id="PTHR22809:SF11">
    <property type="entry name" value="TRNA N(3)-METHYLCYTIDINE METHYLTRANSFERASE METTL2"/>
    <property type="match status" value="1"/>
</dbReference>
<dbReference type="CDD" id="cd02440">
    <property type="entry name" value="AdoMet_MTases"/>
    <property type="match status" value="1"/>
</dbReference>
<evidence type="ECO:0000313" key="7">
    <source>
        <dbReference type="EMBL" id="CAK7919555.1"/>
    </source>
</evidence>
<name>A0ABP0EMD9_9ASCO</name>
<evidence type="ECO:0000256" key="5">
    <source>
        <dbReference type="SAM" id="MobiDB-lite"/>
    </source>
</evidence>
<evidence type="ECO:0000313" key="8">
    <source>
        <dbReference type="Proteomes" id="UP001497600"/>
    </source>
</evidence>
<keyword evidence="2 4" id="KW-0489">Methyltransferase</keyword>
<keyword evidence="8" id="KW-1185">Reference proteome</keyword>
<feature type="compositionally biased region" description="Polar residues" evidence="5">
    <location>
        <begin position="1"/>
        <end position="18"/>
    </location>
</feature>
<feature type="region of interest" description="Disordered" evidence="5">
    <location>
        <begin position="1"/>
        <end position="31"/>
    </location>
</feature>
<dbReference type="Pfam" id="PF08242">
    <property type="entry name" value="Methyltransf_12"/>
    <property type="match status" value="1"/>
</dbReference>
<proteinExistence type="inferred from homology"/>
<dbReference type="PIRSF" id="PIRSF037755">
    <property type="entry name" value="Mettl2_prd"/>
    <property type="match status" value="1"/>
</dbReference>
<dbReference type="InterPro" id="IPR029063">
    <property type="entry name" value="SAM-dependent_MTases_sf"/>
</dbReference>
<sequence length="342" mass="39613">MSDVNEPTNQPPVDTEASTKPPLDTRIGKDSPFTFGQRFLEKDEDVFNHNAWDHVEWGEEQIKDAQELISKQYDHPVKDFDKALYNANPAKYWDIFYRHNQENFFKDRKWLQIEFPDLYRVTAEGYTEPTTILEIGCGAGNTFYPVLSQNKNPNLKIHACDYSKVAVDLVRANETYEPNNAKGIAHASVWDLANPEGQLPENLEENSVDIVIMIFVFSALHPDQWKQAVHNLQKCLKPGGQILFRDYGRYDLAQVRFKKGRLLDDNFYIRGDGTRVYFFTEDELRQIFCGAAVKGESDEALVEPTGPFVEEKIATDRRLLVNRKKHLKMYRNWLQAVFKVPN</sequence>
<dbReference type="SUPFAM" id="SSF53335">
    <property type="entry name" value="S-adenosyl-L-methionine-dependent methyltransferases"/>
    <property type="match status" value="1"/>
</dbReference>
<evidence type="ECO:0000259" key="6">
    <source>
        <dbReference type="Pfam" id="PF08242"/>
    </source>
</evidence>
<protein>
    <recommendedName>
        <fullName evidence="4">tRNA N(3)-methylcytidine methyltransferase</fullName>
        <ecNumber evidence="4">2.1.1.-</ecNumber>
    </recommendedName>
</protein>
<evidence type="ECO:0000256" key="4">
    <source>
        <dbReference type="PIRNR" id="PIRNR037755"/>
    </source>
</evidence>
<dbReference type="EC" id="2.1.1.-" evidence="4"/>
<feature type="domain" description="Methyltransferase type 12" evidence="6">
    <location>
        <begin position="133"/>
        <end position="241"/>
    </location>
</feature>
<dbReference type="EMBL" id="OZ004259">
    <property type="protein sequence ID" value="CAK7919555.1"/>
    <property type="molecule type" value="Genomic_DNA"/>
</dbReference>
<reference evidence="7 8" key="1">
    <citation type="submission" date="2024-01" db="EMBL/GenBank/DDBJ databases">
        <authorList>
            <consortium name="Genoscope - CEA"/>
            <person name="William W."/>
        </authorList>
    </citation>
    <scope>NUCLEOTIDE SEQUENCE [LARGE SCALE GENOMIC DNA]</scope>
    <source>
        <strain evidence="7 8">29B2s-10</strain>
    </source>
</reference>
<accession>A0ABP0EMD9</accession>
<comment type="function">
    <text evidence="4">S-adenosyl-L-methionine-dependent methyltransferase.</text>
</comment>
<dbReference type="Gene3D" id="3.40.50.150">
    <property type="entry name" value="Vaccinia Virus protein VP39"/>
    <property type="match status" value="1"/>
</dbReference>